<dbReference type="InterPro" id="IPR014710">
    <property type="entry name" value="RmlC-like_jellyroll"/>
</dbReference>
<dbReference type="PANTHER" id="PTHR36440:SF1">
    <property type="entry name" value="PUTATIVE (AFU_ORTHOLOGUE AFUA_8G07350)-RELATED"/>
    <property type="match status" value="1"/>
</dbReference>
<accession>A0A540WFA2</accession>
<dbReference type="SUPFAM" id="SSF51182">
    <property type="entry name" value="RmlC-like cupins"/>
    <property type="match status" value="1"/>
</dbReference>
<feature type="compositionally biased region" description="Pro residues" evidence="1">
    <location>
        <begin position="164"/>
        <end position="175"/>
    </location>
</feature>
<dbReference type="Proteomes" id="UP000319103">
    <property type="component" value="Unassembled WGS sequence"/>
</dbReference>
<dbReference type="EMBL" id="VIGB01000003">
    <property type="protein sequence ID" value="TQF07699.1"/>
    <property type="molecule type" value="Genomic_DNA"/>
</dbReference>
<comment type="caution">
    <text evidence="3">The sequence shown here is derived from an EMBL/GenBank/DDBJ whole genome shotgun (WGS) entry which is preliminary data.</text>
</comment>
<reference evidence="3 4" key="1">
    <citation type="submission" date="2019-06" db="EMBL/GenBank/DDBJ databases">
        <title>Description of Kitasatospora acidophila sp. nov. isolated from pine grove soil, and reclassification of Streptomyces novaecaesareae to Kitasatospora novaeceasareae comb. nov.</title>
        <authorList>
            <person name="Kim M.J."/>
        </authorList>
    </citation>
    <scope>NUCLEOTIDE SEQUENCE [LARGE SCALE GENOMIC DNA]</scope>
    <source>
        <strain evidence="3 4">MMS16-CNU292</strain>
    </source>
</reference>
<keyword evidence="4" id="KW-1185">Reference proteome</keyword>
<dbReference type="AlphaFoldDB" id="A0A540WFA2"/>
<feature type="compositionally biased region" description="Gly residues" evidence="1">
    <location>
        <begin position="181"/>
        <end position="191"/>
    </location>
</feature>
<dbReference type="Gene3D" id="2.60.120.10">
    <property type="entry name" value="Jelly Rolls"/>
    <property type="match status" value="1"/>
</dbReference>
<dbReference type="Pfam" id="PF00190">
    <property type="entry name" value="Cupin_1"/>
    <property type="match status" value="1"/>
</dbReference>
<name>A0A540WFA2_9ACTN</name>
<dbReference type="OrthoDB" id="9090296at2"/>
<protein>
    <submittedName>
        <fullName evidence="3">Cupin domain-containing protein</fullName>
    </submittedName>
</protein>
<feature type="domain" description="Cupin type-1" evidence="2">
    <location>
        <begin position="23"/>
        <end position="126"/>
    </location>
</feature>
<evidence type="ECO:0000256" key="1">
    <source>
        <dbReference type="SAM" id="MobiDB-lite"/>
    </source>
</evidence>
<sequence>MLPPGGGRSLIGPAQHVTFKITGERSTVGSLFEVVVPVGFDVGAHRHTRTEEFFYVLDGEVDMFAFEPEVRTAGGWQNWRSANGETVRRGTPGALIHIPPGCPHGFANPGPAPARMLFQAAPPPDHERYFEELFELLADGAPAPGAVEELRRRWDVEQFTPLKPGQPLPTEPLGPDPAGAGSTGAGPTGAG</sequence>
<dbReference type="InterPro" id="IPR053146">
    <property type="entry name" value="QDO-like"/>
</dbReference>
<organism evidence="3 4">
    <name type="scientific">Kitasatospora acidiphila</name>
    <dbReference type="NCBI Taxonomy" id="2567942"/>
    <lineage>
        <taxon>Bacteria</taxon>
        <taxon>Bacillati</taxon>
        <taxon>Actinomycetota</taxon>
        <taxon>Actinomycetes</taxon>
        <taxon>Kitasatosporales</taxon>
        <taxon>Streptomycetaceae</taxon>
        <taxon>Kitasatospora</taxon>
    </lineage>
</organism>
<evidence type="ECO:0000313" key="3">
    <source>
        <dbReference type="EMBL" id="TQF07699.1"/>
    </source>
</evidence>
<proteinExistence type="predicted"/>
<dbReference type="InterPro" id="IPR011051">
    <property type="entry name" value="RmlC_Cupin_sf"/>
</dbReference>
<dbReference type="PANTHER" id="PTHR36440">
    <property type="entry name" value="PUTATIVE (AFU_ORTHOLOGUE AFUA_8G07350)-RELATED"/>
    <property type="match status" value="1"/>
</dbReference>
<dbReference type="RefSeq" id="WP_141638071.1">
    <property type="nucleotide sequence ID" value="NZ_VIGB01000003.1"/>
</dbReference>
<feature type="region of interest" description="Disordered" evidence="1">
    <location>
        <begin position="158"/>
        <end position="191"/>
    </location>
</feature>
<dbReference type="InterPro" id="IPR006045">
    <property type="entry name" value="Cupin_1"/>
</dbReference>
<evidence type="ECO:0000259" key="2">
    <source>
        <dbReference type="Pfam" id="PF00190"/>
    </source>
</evidence>
<evidence type="ECO:0000313" key="4">
    <source>
        <dbReference type="Proteomes" id="UP000319103"/>
    </source>
</evidence>
<gene>
    <name evidence="3" type="ORF">E6W39_32030</name>
</gene>